<dbReference type="Pfam" id="PF12833">
    <property type="entry name" value="HTH_18"/>
    <property type="match status" value="1"/>
</dbReference>
<dbReference type="PANTHER" id="PTHR47893">
    <property type="entry name" value="REGULATORY PROTEIN PCHR"/>
    <property type="match status" value="1"/>
</dbReference>
<dbReference type="AlphaFoldDB" id="A0A847S376"/>
<name>A0A847S376_9BACT</name>
<dbReference type="PANTHER" id="PTHR47893:SF1">
    <property type="entry name" value="REGULATORY PROTEIN PCHR"/>
    <property type="match status" value="1"/>
</dbReference>
<evidence type="ECO:0000259" key="4">
    <source>
        <dbReference type="PROSITE" id="PS01124"/>
    </source>
</evidence>
<keyword evidence="6" id="KW-1185">Reference proteome</keyword>
<keyword evidence="3" id="KW-0804">Transcription</keyword>
<dbReference type="RefSeq" id="WP_168873826.1">
    <property type="nucleotide sequence ID" value="NZ_JABAIA010000003.1"/>
</dbReference>
<dbReference type="PROSITE" id="PS01124">
    <property type="entry name" value="HTH_ARAC_FAMILY_2"/>
    <property type="match status" value="1"/>
</dbReference>
<proteinExistence type="predicted"/>
<sequence>MTINVALNAYAYPFEYNSELPDEIIHNLVPAVERFFGKSTNGYVLHQCIEETSDYSVWYNEWQIETADQIKVASRDGMIVLHFQLRNRLCIDIPGARSYDILQEQICLLFQPVLNQVFTIRPHEKYVFLDIVMSQKFIQLFCPYFNVIDRFVSGITAESSSIVQNATKTNSQIKYMLDRIFNCSYTGDLRTHYINARLFDLVIAVFEATPGVSLPQKEFRISRAEKERIHEVQQLLLKNPGKIFSIAELSRWAYMNQFKLRKGFQQEVGMSIFDFQQQLRMNTAKESITSGNGSLDDIATNSGYQHVSSFLKAFKGYFGVTPRNLRRR</sequence>
<dbReference type="InterPro" id="IPR053142">
    <property type="entry name" value="PchR_regulatory_protein"/>
</dbReference>
<dbReference type="GO" id="GO:0003700">
    <property type="term" value="F:DNA-binding transcription factor activity"/>
    <property type="evidence" value="ECO:0007669"/>
    <property type="project" value="InterPro"/>
</dbReference>
<reference evidence="5 6" key="1">
    <citation type="submission" date="2020-04" db="EMBL/GenBank/DDBJ databases">
        <authorList>
            <person name="Yin C."/>
        </authorList>
    </citation>
    <scope>NUCLEOTIDE SEQUENCE [LARGE SCALE GENOMIC DNA]</scope>
    <source>
        <strain evidence="5 6">Ae27</strain>
    </source>
</reference>
<dbReference type="SUPFAM" id="SSF46689">
    <property type="entry name" value="Homeodomain-like"/>
    <property type="match status" value="1"/>
</dbReference>
<dbReference type="InterPro" id="IPR020449">
    <property type="entry name" value="Tscrpt_reg_AraC-type_HTH"/>
</dbReference>
<evidence type="ECO:0000256" key="3">
    <source>
        <dbReference type="ARBA" id="ARBA00023163"/>
    </source>
</evidence>
<keyword evidence="1" id="KW-0805">Transcription regulation</keyword>
<accession>A0A847S376</accession>
<keyword evidence="2" id="KW-0238">DNA-binding</keyword>
<dbReference type="EMBL" id="JABAIA010000003">
    <property type="protein sequence ID" value="NLR67885.1"/>
    <property type="molecule type" value="Genomic_DNA"/>
</dbReference>
<dbReference type="GO" id="GO:0043565">
    <property type="term" value="F:sequence-specific DNA binding"/>
    <property type="evidence" value="ECO:0007669"/>
    <property type="project" value="InterPro"/>
</dbReference>
<evidence type="ECO:0000313" key="5">
    <source>
        <dbReference type="EMBL" id="NLR67885.1"/>
    </source>
</evidence>
<evidence type="ECO:0000313" key="6">
    <source>
        <dbReference type="Proteomes" id="UP000570474"/>
    </source>
</evidence>
<dbReference type="PRINTS" id="PR00032">
    <property type="entry name" value="HTHARAC"/>
</dbReference>
<comment type="caution">
    <text evidence="5">The sequence shown here is derived from an EMBL/GenBank/DDBJ whole genome shotgun (WGS) entry which is preliminary data.</text>
</comment>
<evidence type="ECO:0000256" key="1">
    <source>
        <dbReference type="ARBA" id="ARBA00023015"/>
    </source>
</evidence>
<dbReference type="SMART" id="SM00342">
    <property type="entry name" value="HTH_ARAC"/>
    <property type="match status" value="1"/>
</dbReference>
<dbReference type="Gene3D" id="1.10.10.60">
    <property type="entry name" value="Homeodomain-like"/>
    <property type="match status" value="2"/>
</dbReference>
<protein>
    <submittedName>
        <fullName evidence="5">AraC family transcriptional regulator</fullName>
    </submittedName>
</protein>
<dbReference type="InterPro" id="IPR009057">
    <property type="entry name" value="Homeodomain-like_sf"/>
</dbReference>
<gene>
    <name evidence="5" type="ORF">HGH92_26510</name>
</gene>
<evidence type="ECO:0000256" key="2">
    <source>
        <dbReference type="ARBA" id="ARBA00023125"/>
    </source>
</evidence>
<dbReference type="Proteomes" id="UP000570474">
    <property type="component" value="Unassembled WGS sequence"/>
</dbReference>
<organism evidence="5 6">
    <name type="scientific">Chitinophaga varians</name>
    <dbReference type="NCBI Taxonomy" id="2202339"/>
    <lineage>
        <taxon>Bacteria</taxon>
        <taxon>Pseudomonadati</taxon>
        <taxon>Bacteroidota</taxon>
        <taxon>Chitinophagia</taxon>
        <taxon>Chitinophagales</taxon>
        <taxon>Chitinophagaceae</taxon>
        <taxon>Chitinophaga</taxon>
    </lineage>
</organism>
<feature type="domain" description="HTH araC/xylS-type" evidence="4">
    <location>
        <begin position="230"/>
        <end position="328"/>
    </location>
</feature>
<dbReference type="InterPro" id="IPR018060">
    <property type="entry name" value="HTH_AraC"/>
</dbReference>